<comment type="caution">
    <text evidence="2">The sequence shown here is derived from an EMBL/GenBank/DDBJ whole genome shotgun (WGS) entry which is preliminary data.</text>
</comment>
<dbReference type="EMBL" id="LAZR01037683">
    <property type="protein sequence ID" value="KKL21564.1"/>
    <property type="molecule type" value="Genomic_DNA"/>
</dbReference>
<keyword evidence="1" id="KW-1133">Transmembrane helix</keyword>
<feature type="non-terminal residue" evidence="2">
    <location>
        <position position="146"/>
    </location>
</feature>
<protein>
    <submittedName>
        <fullName evidence="2">Uncharacterized protein</fullName>
    </submittedName>
</protein>
<keyword evidence="1" id="KW-0472">Membrane</keyword>
<accession>A0A0F9BI70</accession>
<name>A0A0F9BI70_9ZZZZ</name>
<reference evidence="2" key="1">
    <citation type="journal article" date="2015" name="Nature">
        <title>Complex archaea that bridge the gap between prokaryotes and eukaryotes.</title>
        <authorList>
            <person name="Spang A."/>
            <person name="Saw J.H."/>
            <person name="Jorgensen S.L."/>
            <person name="Zaremba-Niedzwiedzka K."/>
            <person name="Martijn J."/>
            <person name="Lind A.E."/>
            <person name="van Eijk R."/>
            <person name="Schleper C."/>
            <person name="Guy L."/>
            <person name="Ettema T.J."/>
        </authorList>
    </citation>
    <scope>NUCLEOTIDE SEQUENCE</scope>
</reference>
<feature type="transmembrane region" description="Helical" evidence="1">
    <location>
        <begin position="6"/>
        <end position="27"/>
    </location>
</feature>
<evidence type="ECO:0000313" key="2">
    <source>
        <dbReference type="EMBL" id="KKL21564.1"/>
    </source>
</evidence>
<evidence type="ECO:0000256" key="1">
    <source>
        <dbReference type="SAM" id="Phobius"/>
    </source>
</evidence>
<proteinExistence type="predicted"/>
<dbReference type="AlphaFoldDB" id="A0A0F9BI70"/>
<keyword evidence="1" id="KW-0812">Transmembrane</keyword>
<gene>
    <name evidence="2" type="ORF">LCGC14_2444180</name>
</gene>
<organism evidence="2">
    <name type="scientific">marine sediment metagenome</name>
    <dbReference type="NCBI Taxonomy" id="412755"/>
    <lineage>
        <taxon>unclassified sequences</taxon>
        <taxon>metagenomes</taxon>
        <taxon>ecological metagenomes</taxon>
    </lineage>
</organism>
<sequence length="146" mass="15865">MTEISGLIGTVAGLVSLVGIVYLVGVWKGRFETKLGNIQQELREHPPAETALMAKTMWDIYVVEALRARPDLAEPGSGYHLKKEGEDLISDELKEALNRFGTCKAGCSGWEIVRALGVDTISRMAEKKGLTIQQSIAILTTYAGSD</sequence>